<name>A0A484H5R8_9ZZZZ</name>
<dbReference type="InterPro" id="IPR038444">
    <property type="entry name" value="DUF465_sf"/>
</dbReference>
<evidence type="ECO:0000313" key="1">
    <source>
        <dbReference type="EMBL" id="VBB69396.1"/>
    </source>
</evidence>
<dbReference type="Pfam" id="PF04325">
    <property type="entry name" value="DUF465"/>
    <property type="match status" value="1"/>
</dbReference>
<protein>
    <recommendedName>
        <fullName evidence="2">DUF465 domain-containing protein</fullName>
    </recommendedName>
</protein>
<dbReference type="EMBL" id="LR026963">
    <property type="protein sequence ID" value="VBB69396.1"/>
    <property type="molecule type" value="Genomic_DNA"/>
</dbReference>
<reference evidence="1" key="1">
    <citation type="submission" date="2018-10" db="EMBL/GenBank/DDBJ databases">
        <authorList>
            <person name="Gruber-Vodicka H."/>
            <person name="Jaeckle O."/>
        </authorList>
    </citation>
    <scope>NUCLEOTIDE SEQUENCE</scope>
</reference>
<proteinExistence type="predicted"/>
<dbReference type="InterPro" id="IPR007420">
    <property type="entry name" value="DUF465"/>
</dbReference>
<evidence type="ECO:0008006" key="2">
    <source>
        <dbReference type="Google" id="ProtNLM"/>
    </source>
</evidence>
<dbReference type="Gene3D" id="6.10.280.50">
    <property type="match status" value="1"/>
</dbReference>
<organism evidence="1">
    <name type="scientific">invertebrate metagenome</name>
    <dbReference type="NCBI Taxonomy" id="1711999"/>
    <lineage>
        <taxon>unclassified sequences</taxon>
        <taxon>metagenomes</taxon>
        <taxon>organismal metagenomes</taxon>
    </lineage>
</organism>
<accession>A0A484H5R8</accession>
<sequence>MHKISQKDGYQQLAELQIEHRDIDDMIVWLIEHRPADQLRIQRLKKRQLMLKDQISWLERKLIPDIIA</sequence>
<dbReference type="AlphaFoldDB" id="A0A484H5R8"/>
<gene>
    <name evidence="1" type="ORF">RIEGSTA812A_PEG_869</name>
</gene>